<organism evidence="1 2">
    <name type="scientific">Pseudobacteroides cellulosolvens ATCC 35603 = DSM 2933</name>
    <dbReference type="NCBI Taxonomy" id="398512"/>
    <lineage>
        <taxon>Bacteria</taxon>
        <taxon>Bacillati</taxon>
        <taxon>Bacillota</taxon>
        <taxon>Clostridia</taxon>
        <taxon>Eubacteriales</taxon>
        <taxon>Oscillospiraceae</taxon>
        <taxon>Pseudobacteroides</taxon>
    </lineage>
</organism>
<sequence length="84" mass="9451">MVANVPNGISNFKFRLVNPLNEIMHETAISAVEVKDNTFFNVLIWNNLHFTMPGEHSITFYLAVDNDFEPAGSTVIIIDGQIQE</sequence>
<dbReference type="RefSeq" id="WP_242853229.1">
    <property type="nucleotide sequence ID" value="NZ_KN050763.1"/>
</dbReference>
<protein>
    <submittedName>
        <fullName evidence="1">Uncharacterized protein</fullName>
    </submittedName>
</protein>
<comment type="caution">
    <text evidence="1">The sequence shown here is derived from an EMBL/GenBank/DDBJ whole genome shotgun (WGS) entry which is preliminary data.</text>
</comment>
<evidence type="ECO:0000313" key="1">
    <source>
        <dbReference type="EMBL" id="KNY25127.1"/>
    </source>
</evidence>
<dbReference type="AlphaFoldDB" id="A0A0L6JI20"/>
<name>A0A0L6JI20_9FIRM</name>
<keyword evidence="2" id="KW-1185">Reference proteome</keyword>
<reference evidence="2" key="1">
    <citation type="submission" date="2015-07" db="EMBL/GenBank/DDBJ databases">
        <title>Near-Complete Genome Sequence of the Cellulolytic Bacterium Bacteroides (Pseudobacteroides) cellulosolvens ATCC 35603.</title>
        <authorList>
            <person name="Dassa B."/>
            <person name="Utturkar S.M."/>
            <person name="Klingeman D.M."/>
            <person name="Hurt R.A."/>
            <person name="Keller M."/>
            <person name="Xu J."/>
            <person name="Reddy Y.H.K."/>
            <person name="Borovok I."/>
            <person name="Grinberg I.R."/>
            <person name="Lamed R."/>
            <person name="Zhivin O."/>
            <person name="Bayer E.A."/>
            <person name="Brown S.D."/>
        </authorList>
    </citation>
    <scope>NUCLEOTIDE SEQUENCE [LARGE SCALE GENOMIC DNA]</scope>
    <source>
        <strain evidence="2">DSM 2933</strain>
    </source>
</reference>
<accession>A0A0L6JI20</accession>
<dbReference type="eggNOG" id="ENOG5033XZZ">
    <property type="taxonomic scope" value="Bacteria"/>
</dbReference>
<proteinExistence type="predicted"/>
<dbReference type="EMBL" id="LGTC01000001">
    <property type="protein sequence ID" value="KNY25127.1"/>
    <property type="molecule type" value="Genomic_DNA"/>
</dbReference>
<gene>
    <name evidence="1" type="ORF">Bccel_0384</name>
</gene>
<evidence type="ECO:0000313" key="2">
    <source>
        <dbReference type="Proteomes" id="UP000036923"/>
    </source>
</evidence>
<dbReference type="Proteomes" id="UP000036923">
    <property type="component" value="Unassembled WGS sequence"/>
</dbReference>